<name>A0A5J5ARD1_9ASTE</name>
<reference evidence="8 9" key="1">
    <citation type="submission" date="2019-09" db="EMBL/GenBank/DDBJ databases">
        <title>A chromosome-level genome assembly of the Chinese tupelo Nyssa sinensis.</title>
        <authorList>
            <person name="Yang X."/>
            <person name="Kang M."/>
            <person name="Yang Y."/>
            <person name="Xiong H."/>
            <person name="Wang M."/>
            <person name="Zhang Z."/>
            <person name="Wang Z."/>
            <person name="Wu H."/>
            <person name="Ma T."/>
            <person name="Liu J."/>
            <person name="Xi Z."/>
        </authorList>
    </citation>
    <scope>NUCLEOTIDE SEQUENCE [LARGE SCALE GENOMIC DNA]</scope>
    <source>
        <strain evidence="8">J267</strain>
        <tissue evidence="8">Leaf</tissue>
    </source>
</reference>
<comment type="similarity">
    <text evidence="2">Belongs to the 'GDSL' lipolytic enzyme family.</text>
</comment>
<dbReference type="GO" id="GO:0005576">
    <property type="term" value="C:extracellular region"/>
    <property type="evidence" value="ECO:0007669"/>
    <property type="project" value="UniProtKB-SubCell"/>
</dbReference>
<evidence type="ECO:0000313" key="8">
    <source>
        <dbReference type="EMBL" id="KAA8532839.1"/>
    </source>
</evidence>
<accession>A0A5J5ARD1</accession>
<evidence type="ECO:0000256" key="2">
    <source>
        <dbReference type="ARBA" id="ARBA00008668"/>
    </source>
</evidence>
<keyword evidence="3" id="KW-0964">Secreted</keyword>
<dbReference type="GO" id="GO:0016788">
    <property type="term" value="F:hydrolase activity, acting on ester bonds"/>
    <property type="evidence" value="ECO:0007669"/>
    <property type="project" value="InterPro"/>
</dbReference>
<evidence type="ECO:0000256" key="3">
    <source>
        <dbReference type="ARBA" id="ARBA00022525"/>
    </source>
</evidence>
<dbReference type="InterPro" id="IPR051238">
    <property type="entry name" value="GDSL_esterase/lipase"/>
</dbReference>
<evidence type="ECO:0000313" key="9">
    <source>
        <dbReference type="Proteomes" id="UP000325577"/>
    </source>
</evidence>
<dbReference type="AlphaFoldDB" id="A0A5J5ARD1"/>
<proteinExistence type="inferred from homology"/>
<protein>
    <recommendedName>
        <fullName evidence="10">GDSL esterase/lipase</fullName>
    </recommendedName>
</protein>
<dbReference type="InterPro" id="IPR001087">
    <property type="entry name" value="GDSL"/>
</dbReference>
<keyword evidence="6" id="KW-0442">Lipid degradation</keyword>
<dbReference type="GO" id="GO:0016042">
    <property type="term" value="P:lipid catabolic process"/>
    <property type="evidence" value="ECO:0007669"/>
    <property type="project" value="UniProtKB-KW"/>
</dbReference>
<keyword evidence="9" id="KW-1185">Reference proteome</keyword>
<keyword evidence="7" id="KW-0443">Lipid metabolism</keyword>
<sequence>MGAATSSIAAKLAFFPPNPSYEIEKDERTGKLRLTGVTERDKGEVLMLRELFNLFTKLSDQLGVNFMGSSFKRRWRKQHPFIKYFSYGSDFMWENIATGRFTNGKTITDFIADSIGLSYPIDFITEHEFTTKAGYNYASASAGILPKTGSAFGETLRMKKQIDLFRETARKHLPKFFETAEELSHYLSKSIFVIHIGSSDDIYNYIDSNHYDSSCLYNDEQFGELLVNELGNHLKDLYNLVARKMIIFQIGPLGCLPYVINRIKPKTRCAKDVNKMVSILNQKLDVKLKELSQMLDGSTILTGQIYPPVKNMVENPINYGVTETRLPCCTIEENGLGLCKRFSPICPDRKSCLFWDELHTSLKIQIKFLQSVALP</sequence>
<dbReference type="Gene3D" id="3.40.50.1110">
    <property type="entry name" value="SGNH hydrolase"/>
    <property type="match status" value="1"/>
</dbReference>
<dbReference type="PANTHER" id="PTHR45650:SF43">
    <property type="entry name" value="GDSL ESTERASE_LIPASE 7-LIKE"/>
    <property type="match status" value="1"/>
</dbReference>
<dbReference type="PANTHER" id="PTHR45650">
    <property type="entry name" value="GDSL-LIKE LIPASE/ACYLHYDROLASE-RELATED"/>
    <property type="match status" value="1"/>
</dbReference>
<dbReference type="Proteomes" id="UP000325577">
    <property type="component" value="Linkage Group LG19"/>
</dbReference>
<evidence type="ECO:0000256" key="4">
    <source>
        <dbReference type="ARBA" id="ARBA00022729"/>
    </source>
</evidence>
<dbReference type="Pfam" id="PF00657">
    <property type="entry name" value="Lipase_GDSL"/>
    <property type="match status" value="1"/>
</dbReference>
<keyword evidence="4" id="KW-0732">Signal</keyword>
<dbReference type="EMBL" id="CM018042">
    <property type="protein sequence ID" value="KAA8532839.1"/>
    <property type="molecule type" value="Genomic_DNA"/>
</dbReference>
<organism evidence="8 9">
    <name type="scientific">Nyssa sinensis</name>
    <dbReference type="NCBI Taxonomy" id="561372"/>
    <lineage>
        <taxon>Eukaryota</taxon>
        <taxon>Viridiplantae</taxon>
        <taxon>Streptophyta</taxon>
        <taxon>Embryophyta</taxon>
        <taxon>Tracheophyta</taxon>
        <taxon>Spermatophyta</taxon>
        <taxon>Magnoliopsida</taxon>
        <taxon>eudicotyledons</taxon>
        <taxon>Gunneridae</taxon>
        <taxon>Pentapetalae</taxon>
        <taxon>asterids</taxon>
        <taxon>Cornales</taxon>
        <taxon>Nyssaceae</taxon>
        <taxon>Nyssa</taxon>
    </lineage>
</organism>
<evidence type="ECO:0008006" key="10">
    <source>
        <dbReference type="Google" id="ProtNLM"/>
    </source>
</evidence>
<gene>
    <name evidence="8" type="ORF">F0562_033044</name>
</gene>
<evidence type="ECO:0000256" key="5">
    <source>
        <dbReference type="ARBA" id="ARBA00022801"/>
    </source>
</evidence>
<evidence type="ECO:0000256" key="1">
    <source>
        <dbReference type="ARBA" id="ARBA00004613"/>
    </source>
</evidence>
<dbReference type="OrthoDB" id="1600564at2759"/>
<comment type="subcellular location">
    <subcellularLocation>
        <location evidence="1">Secreted</location>
    </subcellularLocation>
</comment>
<evidence type="ECO:0000256" key="6">
    <source>
        <dbReference type="ARBA" id="ARBA00022963"/>
    </source>
</evidence>
<dbReference type="InterPro" id="IPR036514">
    <property type="entry name" value="SGNH_hydro_sf"/>
</dbReference>
<evidence type="ECO:0000256" key="7">
    <source>
        <dbReference type="ARBA" id="ARBA00023098"/>
    </source>
</evidence>
<keyword evidence="5" id="KW-0378">Hydrolase</keyword>